<gene>
    <name evidence="2" type="ORF">VSX56_07285</name>
</gene>
<feature type="transmembrane region" description="Helical" evidence="1">
    <location>
        <begin position="73"/>
        <end position="92"/>
    </location>
</feature>
<protein>
    <submittedName>
        <fullName evidence="2">Uncharacterized protein</fullName>
    </submittedName>
</protein>
<proteinExistence type="predicted"/>
<feature type="transmembrane region" description="Helical" evidence="1">
    <location>
        <begin position="176"/>
        <end position="198"/>
    </location>
</feature>
<dbReference type="EMBL" id="JAYWLC010000004">
    <property type="protein sequence ID" value="MER5171576.1"/>
    <property type="molecule type" value="Genomic_DNA"/>
</dbReference>
<comment type="caution">
    <text evidence="2">The sequence shown here is derived from an EMBL/GenBank/DDBJ whole genome shotgun (WGS) entry which is preliminary data.</text>
</comment>
<organism evidence="2 3">
    <name type="scientific">Thioclava kandeliae</name>
    <dbReference type="NCBI Taxonomy" id="3070818"/>
    <lineage>
        <taxon>Bacteria</taxon>
        <taxon>Pseudomonadati</taxon>
        <taxon>Pseudomonadota</taxon>
        <taxon>Alphaproteobacteria</taxon>
        <taxon>Rhodobacterales</taxon>
        <taxon>Paracoccaceae</taxon>
        <taxon>Thioclava</taxon>
    </lineage>
</organism>
<evidence type="ECO:0000313" key="2">
    <source>
        <dbReference type="EMBL" id="MER5171576.1"/>
    </source>
</evidence>
<reference evidence="2 3" key="1">
    <citation type="submission" date="2024-01" db="EMBL/GenBank/DDBJ databases">
        <authorList>
            <person name="Deng Y."/>
            <person name="Su J."/>
        </authorList>
    </citation>
    <scope>NUCLEOTIDE SEQUENCE [LARGE SCALE GENOMIC DNA]</scope>
    <source>
        <strain evidence="2 3">CPCC 100088</strain>
    </source>
</reference>
<accession>A0ABV1SG05</accession>
<keyword evidence="1" id="KW-1133">Transmembrane helix</keyword>
<dbReference type="RefSeq" id="WP_350935998.1">
    <property type="nucleotide sequence ID" value="NZ_JAYWLC010000004.1"/>
</dbReference>
<keyword evidence="1" id="KW-0472">Membrane</keyword>
<name>A0ABV1SG05_9RHOB</name>
<dbReference type="Proteomes" id="UP001438953">
    <property type="component" value="Unassembled WGS sequence"/>
</dbReference>
<evidence type="ECO:0000313" key="3">
    <source>
        <dbReference type="Proteomes" id="UP001438953"/>
    </source>
</evidence>
<evidence type="ECO:0000256" key="1">
    <source>
        <dbReference type="SAM" id="Phobius"/>
    </source>
</evidence>
<feature type="transmembrane region" description="Helical" evidence="1">
    <location>
        <begin position="143"/>
        <end position="164"/>
    </location>
</feature>
<feature type="transmembrane region" description="Helical" evidence="1">
    <location>
        <begin position="12"/>
        <end position="33"/>
    </location>
</feature>
<keyword evidence="1" id="KW-0812">Transmembrane</keyword>
<feature type="transmembrane region" description="Helical" evidence="1">
    <location>
        <begin position="112"/>
        <end position="131"/>
    </location>
</feature>
<keyword evidence="3" id="KW-1185">Reference proteome</keyword>
<reference evidence="2 3" key="2">
    <citation type="submission" date="2024-06" db="EMBL/GenBank/DDBJ databases">
        <title>Thioclava kandeliae sp. nov. from a rhizosphere soil sample of Kandelia candel in a mangrove.</title>
        <authorList>
            <person name="Mu T."/>
        </authorList>
    </citation>
    <scope>NUCLEOTIDE SEQUENCE [LARGE SCALE GENOMIC DNA]</scope>
    <source>
        <strain evidence="2 3">CPCC 100088</strain>
    </source>
</reference>
<feature type="transmembrane region" description="Helical" evidence="1">
    <location>
        <begin position="45"/>
        <end position="66"/>
    </location>
</feature>
<sequence>MLNDQIAFVQRCITSTLIIGGAFVLTLNILGWIGGIEQFVRFHGAAMMPSTATCIALLFLGSATALSVPAKNTVAAMCCFAATAIAAINMSLRTYTDIDLDSLVPNRMAGDRMSEGTVLCILVGAAAIFSLASTKLQAFELHLAIVIVGIQLVIAVLILCSFMPGTPECPRIFQSMSFYTAACFVMLFAALFVTLVILPLMRQD</sequence>